<gene>
    <name evidence="2" type="ORF">ZHAS_00009602</name>
</gene>
<keyword evidence="1" id="KW-0812">Transmembrane</keyword>
<evidence type="ECO:0000256" key="1">
    <source>
        <dbReference type="SAM" id="Phobius"/>
    </source>
</evidence>
<organism evidence="2">
    <name type="scientific">Anopheles sinensis</name>
    <name type="common">Mosquito</name>
    <dbReference type="NCBI Taxonomy" id="74873"/>
    <lineage>
        <taxon>Eukaryota</taxon>
        <taxon>Metazoa</taxon>
        <taxon>Ecdysozoa</taxon>
        <taxon>Arthropoda</taxon>
        <taxon>Hexapoda</taxon>
        <taxon>Insecta</taxon>
        <taxon>Pterygota</taxon>
        <taxon>Neoptera</taxon>
        <taxon>Endopterygota</taxon>
        <taxon>Diptera</taxon>
        <taxon>Nematocera</taxon>
        <taxon>Culicoidea</taxon>
        <taxon>Culicidae</taxon>
        <taxon>Anophelinae</taxon>
        <taxon>Anopheles</taxon>
    </lineage>
</organism>
<dbReference type="EnsemblMetazoa" id="ASIC009602-RA">
    <property type="protein sequence ID" value="ASIC009602-PA"/>
    <property type="gene ID" value="ASIC009602"/>
</dbReference>
<dbReference type="Proteomes" id="UP000030765">
    <property type="component" value="Unassembled WGS sequence"/>
</dbReference>
<evidence type="ECO:0000313" key="3">
    <source>
        <dbReference type="EnsemblMetazoa" id="ASIC009602-PA"/>
    </source>
</evidence>
<proteinExistence type="predicted"/>
<reference evidence="2 4" key="1">
    <citation type="journal article" date="2014" name="BMC Genomics">
        <title>Genome sequence of Anopheles sinensis provides insight into genetics basis of mosquito competence for malaria parasites.</title>
        <authorList>
            <person name="Zhou D."/>
            <person name="Zhang D."/>
            <person name="Ding G."/>
            <person name="Shi L."/>
            <person name="Hou Q."/>
            <person name="Ye Y."/>
            <person name="Xu Y."/>
            <person name="Zhou H."/>
            <person name="Xiong C."/>
            <person name="Li S."/>
            <person name="Yu J."/>
            <person name="Hong S."/>
            <person name="Yu X."/>
            <person name="Zou P."/>
            <person name="Chen C."/>
            <person name="Chang X."/>
            <person name="Wang W."/>
            <person name="Lv Y."/>
            <person name="Sun Y."/>
            <person name="Ma L."/>
            <person name="Shen B."/>
            <person name="Zhu C."/>
        </authorList>
    </citation>
    <scope>NUCLEOTIDE SEQUENCE [LARGE SCALE GENOMIC DNA]</scope>
</reference>
<feature type="transmembrane region" description="Helical" evidence="1">
    <location>
        <begin position="20"/>
        <end position="37"/>
    </location>
</feature>
<dbReference type="AlphaFoldDB" id="A0A084VVM8"/>
<evidence type="ECO:0000313" key="2">
    <source>
        <dbReference type="EMBL" id="KFB42022.1"/>
    </source>
</evidence>
<keyword evidence="4" id="KW-1185">Reference proteome</keyword>
<dbReference type="VEuPathDB" id="VectorBase:ASIC009602"/>
<name>A0A084VVM8_ANOSI</name>
<keyword evidence="1" id="KW-1133">Transmembrane helix</keyword>
<evidence type="ECO:0000313" key="4">
    <source>
        <dbReference type="Proteomes" id="UP000030765"/>
    </source>
</evidence>
<dbReference type="EMBL" id="ATLV01017198">
    <property type="status" value="NOT_ANNOTATED_CDS"/>
    <property type="molecule type" value="Genomic_DNA"/>
</dbReference>
<dbReference type="OMA" id="VRHASKH"/>
<accession>A0A084VVM8</accession>
<reference evidence="3" key="2">
    <citation type="submission" date="2020-05" db="UniProtKB">
        <authorList>
            <consortium name="EnsemblMetazoa"/>
        </authorList>
    </citation>
    <scope>IDENTIFICATION</scope>
</reference>
<sequence length="382" mass="43788">MLRQLINVVRYVLQTVRKYIKPLILIVSFLTFIWLIVDTTHRPEFVRHASKHSFRHNQTSDQEADRWDQLSVQRFLDLLEIDFNVSASDGPQQGQATSCQQDNTLLFTAFAGSTFVEHMWHYLSLIALQRSVMRAEADQFDVRTMLTVSARAELSQLFVSLPDDVIDQQTIQCYDMPTACILNDDTTVEVPEAGSQLYILNNNSRRLREILQVSWEDLATYFQIDLNSRKIANDILANLRQRTIQNEGEDVGASLQFVGVKVDDGDDLPFEYYYRAITFQRKMYDNGQLLFVLLCKDTKGTICSMLNAQSEHIIVLQQNIDPAIDFALMSLCNHTIVSLEADIFPPLLRGTGNTVVYGYEDEYGTNVGLELANFKDHWYSIV</sequence>
<protein>
    <submittedName>
        <fullName evidence="2">AGAP001675-PA-like protein</fullName>
    </submittedName>
</protein>
<dbReference type="STRING" id="74873.A0A084VVM8"/>
<dbReference type="VEuPathDB" id="VectorBase:ASIS000768"/>
<dbReference type="EMBL" id="KE525157">
    <property type="protein sequence ID" value="KFB42022.1"/>
    <property type="molecule type" value="Genomic_DNA"/>
</dbReference>
<dbReference type="OrthoDB" id="3226at2759"/>
<keyword evidence="1" id="KW-0472">Membrane</keyword>